<evidence type="ECO:0000313" key="7">
    <source>
        <dbReference type="EMBL" id="CAL5975394.1"/>
    </source>
</evidence>
<dbReference type="SMART" id="SM00129">
    <property type="entry name" value="KISc"/>
    <property type="match status" value="1"/>
</dbReference>
<reference evidence="6" key="1">
    <citation type="submission" date="2023-06" db="EMBL/GenBank/DDBJ databases">
        <authorList>
            <person name="Kurt Z."/>
        </authorList>
    </citation>
    <scope>NUCLEOTIDE SEQUENCE</scope>
</reference>
<evidence type="ECO:0000313" key="8">
    <source>
        <dbReference type="Proteomes" id="UP001642409"/>
    </source>
</evidence>
<keyword evidence="8" id="KW-1185">Reference proteome</keyword>
<name>A0AA86NY41_9EUKA</name>
<dbReference type="GO" id="GO:0008017">
    <property type="term" value="F:microtubule binding"/>
    <property type="evidence" value="ECO:0007669"/>
    <property type="project" value="InterPro"/>
</dbReference>
<dbReference type="Gene3D" id="1.25.40.20">
    <property type="entry name" value="Ankyrin repeat-containing domain"/>
    <property type="match status" value="1"/>
</dbReference>
<dbReference type="Pfam" id="PF00225">
    <property type="entry name" value="Kinesin"/>
    <property type="match status" value="1"/>
</dbReference>
<dbReference type="SUPFAM" id="SSF52540">
    <property type="entry name" value="P-loop containing nucleoside triphosphate hydrolases"/>
    <property type="match status" value="1"/>
</dbReference>
<keyword evidence="1" id="KW-0493">Microtubule</keyword>
<dbReference type="PANTHER" id="PTHR47968:SF36">
    <property type="entry name" value="KINESIN HEAVY CHAIN ISOFORM X1"/>
    <property type="match status" value="1"/>
</dbReference>
<evidence type="ECO:0000256" key="3">
    <source>
        <dbReference type="ARBA" id="ARBA00023175"/>
    </source>
</evidence>
<dbReference type="EMBL" id="CATOUU010000386">
    <property type="protein sequence ID" value="CAI9927856.1"/>
    <property type="molecule type" value="Genomic_DNA"/>
</dbReference>
<sequence length="856" mass="97642">MSVQVACRVRPILNTDSGDICVQAQNNQCMIVNESSQQVFQFDAVFGPDSTQDEVFQQARPVIDSALQGVNSTIFSFGATCAGKSYTIFGPDQRNEGIIPRTISYIFQYIQQNSSKSVHYMLSVSFLEIYLERVRDLLNQQKNNLQVFDSDNPVPEATEILVYTPQQVQQLVDHANAFKVMAPNKINQQSSRSHCILILKLVQRNEEKNSTRISKLFLADLAGSEKISRTEAQGLRLSEAKNINRSLLALGKVVNSLTSTSQRQHIPYRDSKLTRLLKCSLGGNAKTLLIVHISPTEDSLQESLSTLLFASRAQNVKNNAQVNEYFQSMSEDKLLSELMRARDVITQLTANKPVNQKILDLYTTKKSDQDFINKLGTISEPYSTIEESNMTPFVPDRSEQTNDQNNDKYFQYKAEAELLREIFDNNQIQWSEPIYELHDICSQPDDIFGIIQTYTQVLKDKIGSMRLNVRNSQGQNPLTFALYNKNFKAAEIIIASGFDHQQKDEAGDLPLHILLQQVNYCAQQQQIHAFLNVFMLLVDVTGPTDQRDSENRYPLQLLLQQPESDFKLKLFGLMLDRGFDIMGQTSKTTQWYALMDCVYYKDQSCLEALINYLIQTCFKNSAANLEAVGFFRAFHLSIKLQCRISLLTFLKTELLQDLLVNCQFQGICALELAFQVQNFEAFEYLLKAGAKASLQLQQKIVFQSDLEWCTVLSEHCSIETGLDFAIQQNNTHLFEILSKNAMVVNKHLDLSNSLNGTNSQLSKLIVNKMQPNIYEEFENSLKNKGEISTKFKNLTKQLPESRINYIELLYLMKTDIFQVNKIIEVVGVQDIDVRRLKRIVELKQELQWVSVLKNIV</sequence>
<dbReference type="GO" id="GO:0005874">
    <property type="term" value="C:microtubule"/>
    <property type="evidence" value="ECO:0007669"/>
    <property type="project" value="UniProtKB-KW"/>
</dbReference>
<dbReference type="InterPro" id="IPR001752">
    <property type="entry name" value="Kinesin_motor_dom"/>
</dbReference>
<evidence type="ECO:0000259" key="5">
    <source>
        <dbReference type="PROSITE" id="PS50067"/>
    </source>
</evidence>
<dbReference type="GO" id="GO:0007018">
    <property type="term" value="P:microtubule-based movement"/>
    <property type="evidence" value="ECO:0007669"/>
    <property type="project" value="InterPro"/>
</dbReference>
<dbReference type="PANTHER" id="PTHR47968">
    <property type="entry name" value="CENTROMERE PROTEIN E"/>
    <property type="match status" value="1"/>
</dbReference>
<dbReference type="CDD" id="cd00106">
    <property type="entry name" value="KISc"/>
    <property type="match status" value="1"/>
</dbReference>
<comment type="caution">
    <text evidence="6">The sequence shown here is derived from an EMBL/GenBank/DDBJ whole genome shotgun (WGS) entry which is preliminary data.</text>
</comment>
<dbReference type="InterPro" id="IPR027417">
    <property type="entry name" value="P-loop_NTPase"/>
</dbReference>
<dbReference type="SUPFAM" id="SSF48403">
    <property type="entry name" value="Ankyrin repeat"/>
    <property type="match status" value="2"/>
</dbReference>
<feature type="domain" description="Kinesin motor" evidence="5">
    <location>
        <begin position="2"/>
        <end position="316"/>
    </location>
</feature>
<evidence type="ECO:0000256" key="4">
    <source>
        <dbReference type="PROSITE-ProRule" id="PRU00283"/>
    </source>
</evidence>
<keyword evidence="3 4" id="KW-0505">Motor protein</keyword>
<protein>
    <submittedName>
        <fullName evidence="6">Kinesin-16</fullName>
    </submittedName>
</protein>
<evidence type="ECO:0000313" key="6">
    <source>
        <dbReference type="EMBL" id="CAI9927856.1"/>
    </source>
</evidence>
<keyword evidence="2" id="KW-0175">Coiled coil</keyword>
<dbReference type="Gene3D" id="3.40.850.10">
    <property type="entry name" value="Kinesin motor domain"/>
    <property type="match status" value="1"/>
</dbReference>
<dbReference type="InterPro" id="IPR027640">
    <property type="entry name" value="Kinesin-like_fam"/>
</dbReference>
<keyword evidence="4" id="KW-0547">Nucleotide-binding</keyword>
<comment type="similarity">
    <text evidence="4">Belongs to the TRAFAC class myosin-kinesin ATPase superfamily. Kinesin family.</text>
</comment>
<feature type="binding site" evidence="4">
    <location>
        <begin position="78"/>
        <end position="85"/>
    </location>
    <ligand>
        <name>ATP</name>
        <dbReference type="ChEBI" id="CHEBI:30616"/>
    </ligand>
</feature>
<proteinExistence type="inferred from homology"/>
<organism evidence="6">
    <name type="scientific">Hexamita inflata</name>
    <dbReference type="NCBI Taxonomy" id="28002"/>
    <lineage>
        <taxon>Eukaryota</taxon>
        <taxon>Metamonada</taxon>
        <taxon>Diplomonadida</taxon>
        <taxon>Hexamitidae</taxon>
        <taxon>Hexamitinae</taxon>
        <taxon>Hexamita</taxon>
    </lineage>
</organism>
<dbReference type="PROSITE" id="PS50067">
    <property type="entry name" value="KINESIN_MOTOR_2"/>
    <property type="match status" value="1"/>
</dbReference>
<dbReference type="GO" id="GO:0005524">
    <property type="term" value="F:ATP binding"/>
    <property type="evidence" value="ECO:0007669"/>
    <property type="project" value="UniProtKB-UniRule"/>
</dbReference>
<dbReference type="AlphaFoldDB" id="A0AA86NY41"/>
<evidence type="ECO:0000256" key="2">
    <source>
        <dbReference type="ARBA" id="ARBA00023054"/>
    </source>
</evidence>
<accession>A0AA86NY41</accession>
<dbReference type="PRINTS" id="PR00380">
    <property type="entry name" value="KINESINHEAVY"/>
</dbReference>
<evidence type="ECO:0000256" key="1">
    <source>
        <dbReference type="ARBA" id="ARBA00022701"/>
    </source>
</evidence>
<dbReference type="EMBL" id="CAXDID020000006">
    <property type="protein sequence ID" value="CAL5975394.1"/>
    <property type="molecule type" value="Genomic_DNA"/>
</dbReference>
<reference evidence="7 8" key="2">
    <citation type="submission" date="2024-07" db="EMBL/GenBank/DDBJ databases">
        <authorList>
            <person name="Akdeniz Z."/>
        </authorList>
    </citation>
    <scope>NUCLEOTIDE SEQUENCE [LARGE SCALE GENOMIC DNA]</scope>
</reference>
<dbReference type="InterPro" id="IPR036961">
    <property type="entry name" value="Kinesin_motor_dom_sf"/>
</dbReference>
<dbReference type="InterPro" id="IPR036770">
    <property type="entry name" value="Ankyrin_rpt-contain_sf"/>
</dbReference>
<dbReference type="GO" id="GO:0003777">
    <property type="term" value="F:microtubule motor activity"/>
    <property type="evidence" value="ECO:0007669"/>
    <property type="project" value="InterPro"/>
</dbReference>
<dbReference type="Proteomes" id="UP001642409">
    <property type="component" value="Unassembled WGS sequence"/>
</dbReference>
<gene>
    <name evidence="6" type="ORF">HINF_LOCUS15501</name>
    <name evidence="7" type="ORF">HINF_LOCUS3310</name>
</gene>
<keyword evidence="4" id="KW-0067">ATP-binding</keyword>